<feature type="region of interest" description="Disordered" evidence="1">
    <location>
        <begin position="106"/>
        <end position="173"/>
    </location>
</feature>
<sequence>MDQFPPSSPPEASASASTRQKLPRHEFDIGRLHQKLMATSNSLQPVDGLGLSSQKSGLLPAFVPTDVIDKSKSIGKGYDRLPIKIHEDTGPFSPSAKASSNNIDQARMFYPTPDPSSTIGDRSSSPGRQKIAVSRNNEPSSPVKRNRDSSTDLLKSKKSANSSASNYPTFAPSHAQEQSFTIRSPLSAVALVRLPTSGKTVTIGRSSQSCDVALSRKNKLVSRVHASVRYTASTNTLSMECLGWNGLTVVVPFYDKKVDQQTLHDGYPTATGTSDYEVPKGHGVEVDYVPGITIDIRGERALLEIVDDDVNDDTEDESVAGSQVNTKSSTPQPESSLQSIDHHTLENVMQVESNDKQLNTDASNNNALPALPEQENQPSTPDCPNTPSRNAEFSVEAAQVATPPAASENDQVSRQLPPSSPHFAGSTPSISMLSSPVRERERLVHEDMPLVEEEEEEEQEVEEQEEHLETTSDQVTTPKTAETLNETIAAVHTVPSENTVSQKEVVTSRSSSEQPEIPKHLHSKPTLAPTASSTPSTPRPLSDSVSLNIKTERLDSLSPQTNSRFKRAASEEPSKKRKKVKQEDESDQDLELGAEEIQKISHLVANNLAFSRLSSTPISTLRKALGVLSSVPKSKLRDILSNIKCVGVIQRSGKDAAGKPLEEEYYYLPENDDDEHRRLMLEQSRGHGGLRSCRRQHKQVSNPSHPPLKTILTKTVLLEETFGQVDNTPG</sequence>
<proteinExistence type="predicted"/>
<keyword evidence="4" id="KW-1185">Reference proteome</keyword>
<dbReference type="InterPro" id="IPR008984">
    <property type="entry name" value="SMAD_FHA_dom_sf"/>
</dbReference>
<dbReference type="CDD" id="cd22699">
    <property type="entry name" value="FHA_PLM2-like"/>
    <property type="match status" value="1"/>
</dbReference>
<reference evidence="3 4" key="1">
    <citation type="submission" date="2016-02" db="EMBL/GenBank/DDBJ databases">
        <title>Complete genome sequence and transcriptome regulation of the pentose utilising yeast Sugiyamaella lignohabitans.</title>
        <authorList>
            <person name="Bellasio M."/>
            <person name="Peymann A."/>
            <person name="Valli M."/>
            <person name="Sipitzky M."/>
            <person name="Graf A."/>
            <person name="Sauer M."/>
            <person name="Marx H."/>
            <person name="Mattanovich D."/>
        </authorList>
    </citation>
    <scope>NUCLEOTIDE SEQUENCE [LARGE SCALE GENOMIC DNA]</scope>
    <source>
        <strain evidence="3 4">CBS 10342</strain>
    </source>
</reference>
<feature type="domain" description="FHA" evidence="2">
    <location>
        <begin position="201"/>
        <end position="249"/>
    </location>
</feature>
<gene>
    <name evidence="3" type="primary">TOS4</name>
    <name evidence="3" type="ORF">AWJ20_1467</name>
</gene>
<dbReference type="Proteomes" id="UP000189580">
    <property type="component" value="Chromosome a"/>
</dbReference>
<dbReference type="OrthoDB" id="5348546at2759"/>
<evidence type="ECO:0000313" key="3">
    <source>
        <dbReference type="EMBL" id="ANB13185.1"/>
    </source>
</evidence>
<feature type="compositionally biased region" description="Polar residues" evidence="1">
    <location>
        <begin position="115"/>
        <end position="127"/>
    </location>
</feature>
<feature type="region of interest" description="Disordered" evidence="1">
    <location>
        <begin position="310"/>
        <end position="338"/>
    </location>
</feature>
<dbReference type="AlphaFoldDB" id="A0A167DQX4"/>
<feature type="compositionally biased region" description="Polar residues" evidence="1">
    <location>
        <begin position="471"/>
        <end position="486"/>
    </location>
</feature>
<feature type="region of interest" description="Disordered" evidence="1">
    <location>
        <begin position="1"/>
        <end position="27"/>
    </location>
</feature>
<dbReference type="PROSITE" id="PS50006">
    <property type="entry name" value="FHA_DOMAIN"/>
    <property type="match status" value="1"/>
</dbReference>
<dbReference type="SUPFAM" id="SSF49879">
    <property type="entry name" value="SMAD/FHA domain"/>
    <property type="match status" value="1"/>
</dbReference>
<evidence type="ECO:0000259" key="2">
    <source>
        <dbReference type="PROSITE" id="PS50006"/>
    </source>
</evidence>
<feature type="compositionally biased region" description="Acidic residues" evidence="1">
    <location>
        <begin position="449"/>
        <end position="466"/>
    </location>
</feature>
<feature type="compositionally biased region" description="Basic and acidic residues" evidence="1">
    <location>
        <begin position="437"/>
        <end position="448"/>
    </location>
</feature>
<dbReference type="EMBL" id="CP014501">
    <property type="protein sequence ID" value="ANB13185.1"/>
    <property type="molecule type" value="Genomic_DNA"/>
</dbReference>
<dbReference type="InterPro" id="IPR000253">
    <property type="entry name" value="FHA_dom"/>
</dbReference>
<feature type="compositionally biased region" description="Low complexity" evidence="1">
    <location>
        <begin position="525"/>
        <end position="542"/>
    </location>
</feature>
<feature type="compositionally biased region" description="Polar residues" evidence="1">
    <location>
        <begin position="374"/>
        <end position="391"/>
    </location>
</feature>
<feature type="compositionally biased region" description="Polar residues" evidence="1">
    <location>
        <begin position="358"/>
        <end position="367"/>
    </location>
</feature>
<feature type="compositionally biased region" description="Polar residues" evidence="1">
    <location>
        <begin position="495"/>
        <end position="514"/>
    </location>
</feature>
<dbReference type="KEGG" id="slb:AWJ20_1467"/>
<dbReference type="RefSeq" id="XP_018735662.1">
    <property type="nucleotide sequence ID" value="XM_018878349.1"/>
</dbReference>
<protein>
    <submittedName>
        <fullName evidence="3">Tos4p</fullName>
    </submittedName>
</protein>
<organism evidence="3 4">
    <name type="scientific">Sugiyamaella lignohabitans</name>
    <dbReference type="NCBI Taxonomy" id="796027"/>
    <lineage>
        <taxon>Eukaryota</taxon>
        <taxon>Fungi</taxon>
        <taxon>Dikarya</taxon>
        <taxon>Ascomycota</taxon>
        <taxon>Saccharomycotina</taxon>
        <taxon>Dipodascomycetes</taxon>
        <taxon>Dipodascales</taxon>
        <taxon>Trichomonascaceae</taxon>
        <taxon>Sugiyamaella</taxon>
    </lineage>
</organism>
<name>A0A167DQX4_9ASCO</name>
<dbReference type="Pfam" id="PF00498">
    <property type="entry name" value="FHA"/>
    <property type="match status" value="1"/>
</dbReference>
<accession>A0A167DQX4</accession>
<feature type="region of interest" description="Disordered" evidence="1">
    <location>
        <begin position="358"/>
        <end position="589"/>
    </location>
</feature>
<feature type="compositionally biased region" description="Polar residues" evidence="1">
    <location>
        <begin position="408"/>
        <end position="417"/>
    </location>
</feature>
<dbReference type="GeneID" id="30033272"/>
<evidence type="ECO:0000313" key="4">
    <source>
        <dbReference type="Proteomes" id="UP000189580"/>
    </source>
</evidence>
<evidence type="ECO:0000256" key="1">
    <source>
        <dbReference type="SAM" id="MobiDB-lite"/>
    </source>
</evidence>
<dbReference type="Gene3D" id="2.60.200.20">
    <property type="match status" value="1"/>
</dbReference>
<feature type="region of interest" description="Disordered" evidence="1">
    <location>
        <begin position="686"/>
        <end position="708"/>
    </location>
</feature>
<feature type="compositionally biased region" description="Polar residues" evidence="1">
    <location>
        <begin position="320"/>
        <end position="338"/>
    </location>
</feature>